<sequence>MKRKLLTLILLITGFGVLGYPYISNYLNQQNGTKTLNNYQQSVDQLSKEEKAQEWRKAEVYNENLTGQPAHDPFIPGSGIAMPQNYYKVLNIEGTMGKIEIPKIAVELPIYHGTSDKVLKKAVGHLEGSTMPVGGTGTHAVLTGHTGLTNARLFTDLTELKTGDQFYITVLEKTLAYQVDQITVIEPEQTGHLRTYKGKDYVTLMTCTPYGVNSHRLLVRGKRVPYQPSQKQKAQKVGLTEEQKILILTAVITSVLMLILILLTILRNRRSERLHK</sequence>
<dbReference type="InterPro" id="IPR023365">
    <property type="entry name" value="Sortase_dom-sf"/>
</dbReference>
<feature type="active site" description="Acyl-thioester intermediate" evidence="2">
    <location>
        <position position="207"/>
    </location>
</feature>
<dbReference type="InterPro" id="IPR005754">
    <property type="entry name" value="Sortase"/>
</dbReference>
<evidence type="ECO:0000256" key="2">
    <source>
        <dbReference type="PIRSR" id="PIRSR605754-1"/>
    </source>
</evidence>
<keyword evidence="1" id="KW-0378">Hydrolase</keyword>
<dbReference type="RefSeq" id="WP_010757981.1">
    <property type="nucleotide sequence ID" value="NZ_ASWD01000001.1"/>
</dbReference>
<dbReference type="eggNOG" id="COG3764">
    <property type="taxonomic scope" value="Bacteria"/>
</dbReference>
<dbReference type="STRING" id="160454.RV10_GL001472"/>
<dbReference type="EMBL" id="AJAQ01000033">
    <property type="protein sequence ID" value="EOH91697.1"/>
    <property type="molecule type" value="Genomic_DNA"/>
</dbReference>
<dbReference type="Gene3D" id="2.40.260.10">
    <property type="entry name" value="Sortase"/>
    <property type="match status" value="1"/>
</dbReference>
<evidence type="ECO:0000256" key="3">
    <source>
        <dbReference type="SAM" id="Phobius"/>
    </source>
</evidence>
<dbReference type="HOGENOM" id="CLU_045680_1_3_9"/>
<evidence type="ECO:0000313" key="5">
    <source>
        <dbReference type="Proteomes" id="UP000013782"/>
    </source>
</evidence>
<dbReference type="OrthoDB" id="1648028at2"/>
<reference evidence="4 5" key="1">
    <citation type="submission" date="2013-02" db="EMBL/GenBank/DDBJ databases">
        <title>The Genome Sequence of Enterococcus pallens BAA-351.</title>
        <authorList>
            <consortium name="The Broad Institute Genome Sequencing Platform"/>
            <consortium name="The Broad Institute Genome Sequencing Center for Infectious Disease"/>
            <person name="Earl A.M."/>
            <person name="Gilmore M.S."/>
            <person name="Lebreton F."/>
            <person name="Walker B."/>
            <person name="Young S.K."/>
            <person name="Zeng Q."/>
            <person name="Gargeya S."/>
            <person name="Fitzgerald M."/>
            <person name="Haas B."/>
            <person name="Abouelleil A."/>
            <person name="Alvarado L."/>
            <person name="Arachchi H.M."/>
            <person name="Berlin A.M."/>
            <person name="Chapman S.B."/>
            <person name="Dewar J."/>
            <person name="Goldberg J."/>
            <person name="Griggs A."/>
            <person name="Gujja S."/>
            <person name="Hansen M."/>
            <person name="Howarth C."/>
            <person name="Imamovic A."/>
            <person name="Larimer J."/>
            <person name="McCowan C."/>
            <person name="Murphy C."/>
            <person name="Neiman D."/>
            <person name="Pearson M."/>
            <person name="Priest M."/>
            <person name="Roberts A."/>
            <person name="Saif S."/>
            <person name="Shea T."/>
            <person name="Sisk P."/>
            <person name="Sykes S."/>
            <person name="Wortman J."/>
            <person name="Nusbaum C."/>
            <person name="Birren B."/>
        </authorList>
    </citation>
    <scope>NUCLEOTIDE SEQUENCE [LARGE SCALE GENOMIC DNA]</scope>
    <source>
        <strain evidence="4 5">ATCC BAA-351</strain>
    </source>
</reference>
<keyword evidence="5" id="KW-1185">Reference proteome</keyword>
<dbReference type="AlphaFoldDB" id="R2Q589"/>
<dbReference type="GO" id="GO:0016787">
    <property type="term" value="F:hydrolase activity"/>
    <property type="evidence" value="ECO:0007669"/>
    <property type="project" value="UniProtKB-KW"/>
</dbReference>
<proteinExistence type="predicted"/>
<name>R2Q589_9ENTE</name>
<dbReference type="NCBIfam" id="NF033745">
    <property type="entry name" value="class_C_sortase"/>
    <property type="match status" value="1"/>
</dbReference>
<accession>R2Q589</accession>
<dbReference type="SUPFAM" id="SSF63817">
    <property type="entry name" value="Sortase"/>
    <property type="match status" value="1"/>
</dbReference>
<keyword evidence="3" id="KW-0472">Membrane</keyword>
<evidence type="ECO:0000256" key="1">
    <source>
        <dbReference type="ARBA" id="ARBA00022801"/>
    </source>
</evidence>
<dbReference type="PATRIC" id="fig|1158607.3.peg.2980"/>
<keyword evidence="3" id="KW-0812">Transmembrane</keyword>
<dbReference type="CDD" id="cd05827">
    <property type="entry name" value="Sortase_C"/>
    <property type="match status" value="1"/>
</dbReference>
<dbReference type="InterPro" id="IPR042002">
    <property type="entry name" value="Sortase_C"/>
</dbReference>
<feature type="active site" description="Proton donor/acceptor" evidence="2">
    <location>
        <position position="145"/>
    </location>
</feature>
<protein>
    <submittedName>
        <fullName evidence="4">Sortase</fullName>
    </submittedName>
</protein>
<feature type="transmembrane region" description="Helical" evidence="3">
    <location>
        <begin position="245"/>
        <end position="266"/>
    </location>
</feature>
<dbReference type="NCBIfam" id="TIGR01076">
    <property type="entry name" value="sortase_fam"/>
    <property type="match status" value="1"/>
</dbReference>
<gene>
    <name evidence="4" type="ORF">UAU_02999</name>
</gene>
<dbReference type="Proteomes" id="UP000013782">
    <property type="component" value="Unassembled WGS sequence"/>
</dbReference>
<dbReference type="Pfam" id="PF04203">
    <property type="entry name" value="Sortase"/>
    <property type="match status" value="1"/>
</dbReference>
<comment type="caution">
    <text evidence="4">The sequence shown here is derived from an EMBL/GenBank/DDBJ whole genome shotgun (WGS) entry which is preliminary data.</text>
</comment>
<keyword evidence="3" id="KW-1133">Transmembrane helix</keyword>
<organism evidence="4 5">
    <name type="scientific">Enterococcus pallens ATCC BAA-351</name>
    <dbReference type="NCBI Taxonomy" id="1158607"/>
    <lineage>
        <taxon>Bacteria</taxon>
        <taxon>Bacillati</taxon>
        <taxon>Bacillota</taxon>
        <taxon>Bacilli</taxon>
        <taxon>Lactobacillales</taxon>
        <taxon>Enterococcaceae</taxon>
        <taxon>Enterococcus</taxon>
    </lineage>
</organism>
<evidence type="ECO:0000313" key="4">
    <source>
        <dbReference type="EMBL" id="EOH91697.1"/>
    </source>
</evidence>